<dbReference type="InterPro" id="IPR046724">
    <property type="entry name" value="DUF6616"/>
</dbReference>
<gene>
    <name evidence="1" type="ORF">EPL05_18400</name>
</gene>
<dbReference type="EMBL" id="SBIW01000008">
    <property type="protein sequence ID" value="RWY49381.1"/>
    <property type="molecule type" value="Genomic_DNA"/>
</dbReference>
<dbReference type="OrthoDB" id="670883at2"/>
<keyword evidence="2" id="KW-1185">Reference proteome</keyword>
<dbReference type="Pfam" id="PF20321">
    <property type="entry name" value="DUF6616"/>
    <property type="match status" value="1"/>
</dbReference>
<dbReference type="RefSeq" id="WP_128535453.1">
    <property type="nucleotide sequence ID" value="NZ_SBIW01000008.1"/>
</dbReference>
<sequence length="111" mass="12632">MKFYVEVWSAKQAWRDLSTEERGAYMAQVGPAIQQLMEQGVEIVTWSDNDIDTVERLGYDFFAVWKFPTDELAKSFEALVTGAGWYNYFDQLNLKGNAGGPADIIEKLINI</sequence>
<dbReference type="AlphaFoldDB" id="A0A444MKM3"/>
<evidence type="ECO:0000313" key="1">
    <source>
        <dbReference type="EMBL" id="RWY49381.1"/>
    </source>
</evidence>
<dbReference type="Proteomes" id="UP000286701">
    <property type="component" value="Unassembled WGS sequence"/>
</dbReference>
<reference evidence="1 2" key="1">
    <citation type="submission" date="2019-01" db="EMBL/GenBank/DDBJ databases">
        <title>Mucilaginibacter antarcticum sp. nov., isolated from antarctic soil.</title>
        <authorList>
            <person name="Yan Y.-Q."/>
            <person name="Du Z.-J."/>
        </authorList>
    </citation>
    <scope>NUCLEOTIDE SEQUENCE [LARGE SCALE GENOMIC DNA]</scope>
    <source>
        <strain evidence="1 2">F01003</strain>
    </source>
</reference>
<organism evidence="1 2">
    <name type="scientific">Mucilaginibacter gilvus</name>
    <dbReference type="NCBI Taxonomy" id="2305909"/>
    <lineage>
        <taxon>Bacteria</taxon>
        <taxon>Pseudomonadati</taxon>
        <taxon>Bacteroidota</taxon>
        <taxon>Sphingobacteriia</taxon>
        <taxon>Sphingobacteriales</taxon>
        <taxon>Sphingobacteriaceae</taxon>
        <taxon>Mucilaginibacter</taxon>
    </lineage>
</organism>
<evidence type="ECO:0000313" key="2">
    <source>
        <dbReference type="Proteomes" id="UP000286701"/>
    </source>
</evidence>
<protein>
    <submittedName>
        <fullName evidence="1">Uncharacterized protein</fullName>
    </submittedName>
</protein>
<name>A0A444MKM3_9SPHI</name>
<comment type="caution">
    <text evidence="1">The sequence shown here is derived from an EMBL/GenBank/DDBJ whole genome shotgun (WGS) entry which is preliminary data.</text>
</comment>
<accession>A0A444MKM3</accession>
<proteinExistence type="predicted"/>